<dbReference type="STRING" id="6526.A0A2C9JBC2"/>
<dbReference type="PANTHER" id="PTHR10044">
    <property type="entry name" value="INHIBITOR OF APOPTOSIS"/>
    <property type="match status" value="1"/>
</dbReference>
<dbReference type="Pfam" id="PF13920">
    <property type="entry name" value="zf-C3HC4_3"/>
    <property type="match status" value="1"/>
</dbReference>
<dbReference type="SMART" id="SM00238">
    <property type="entry name" value="BIR"/>
    <property type="match status" value="2"/>
</dbReference>
<dbReference type="VEuPathDB" id="VectorBase:BGLAX_045772"/>
<dbReference type="EnsemblMetazoa" id="BGLB000038-RF">
    <property type="protein sequence ID" value="BGLB000038-PF"/>
    <property type="gene ID" value="BGLB000038"/>
</dbReference>
<feature type="domain" description="RING-type" evidence="7">
    <location>
        <begin position="624"/>
        <end position="659"/>
    </location>
</feature>
<dbReference type="GO" id="GO:0008270">
    <property type="term" value="F:zinc ion binding"/>
    <property type="evidence" value="ECO:0007669"/>
    <property type="project" value="UniProtKB-KW"/>
</dbReference>
<dbReference type="Gene3D" id="1.10.1170.10">
    <property type="entry name" value="Inhibitor Of Apoptosis Protein (2mihbC-IAP-1), Chain A"/>
    <property type="match status" value="2"/>
</dbReference>
<dbReference type="GO" id="GO:0043027">
    <property type="term" value="F:cysteine-type endopeptidase inhibitor activity involved in apoptotic process"/>
    <property type="evidence" value="ECO:0007669"/>
    <property type="project" value="TreeGrafter"/>
</dbReference>
<dbReference type="GO" id="GO:0006915">
    <property type="term" value="P:apoptotic process"/>
    <property type="evidence" value="ECO:0007669"/>
    <property type="project" value="UniProtKB-KW"/>
</dbReference>
<dbReference type="EnsemblMetazoa" id="BGLB000038-RB">
    <property type="protein sequence ID" value="BGLB000038-PB"/>
    <property type="gene ID" value="BGLB000038"/>
</dbReference>
<evidence type="ECO:0000259" key="7">
    <source>
        <dbReference type="PROSITE" id="PS50089"/>
    </source>
</evidence>
<reference evidence="8" key="1">
    <citation type="submission" date="2020-05" db="UniProtKB">
        <authorList>
            <consortium name="EnsemblMetazoa"/>
        </authorList>
    </citation>
    <scope>IDENTIFICATION</scope>
    <source>
        <strain evidence="8">BB02</strain>
    </source>
</reference>
<dbReference type="VEuPathDB" id="VectorBase:BGLB000038"/>
<evidence type="ECO:0000256" key="5">
    <source>
        <dbReference type="ARBA" id="ARBA00022833"/>
    </source>
</evidence>
<dbReference type="GO" id="GO:0005634">
    <property type="term" value="C:nucleus"/>
    <property type="evidence" value="ECO:0007669"/>
    <property type="project" value="TreeGrafter"/>
</dbReference>
<dbReference type="GO" id="GO:0043066">
    <property type="term" value="P:negative regulation of apoptotic process"/>
    <property type="evidence" value="ECO:0007669"/>
    <property type="project" value="TreeGrafter"/>
</dbReference>
<dbReference type="Gene3D" id="3.30.40.10">
    <property type="entry name" value="Zinc/RING finger domain, C3HC4 (zinc finger)"/>
    <property type="match status" value="1"/>
</dbReference>
<dbReference type="GO" id="GO:0061630">
    <property type="term" value="F:ubiquitin protein ligase activity"/>
    <property type="evidence" value="ECO:0007669"/>
    <property type="project" value="TreeGrafter"/>
</dbReference>
<dbReference type="PROSITE" id="PS50143">
    <property type="entry name" value="BIR_REPEAT_2"/>
    <property type="match status" value="2"/>
</dbReference>
<dbReference type="PROSITE" id="PS50089">
    <property type="entry name" value="ZF_RING_2"/>
    <property type="match status" value="1"/>
</dbReference>
<evidence type="ECO:0000256" key="4">
    <source>
        <dbReference type="ARBA" id="ARBA00022771"/>
    </source>
</evidence>
<dbReference type="InterPro" id="IPR001370">
    <property type="entry name" value="BIR_rpt"/>
</dbReference>
<dbReference type="FunFam" id="1.10.1170.10:FF:000003">
    <property type="entry name" value="E3 ubiquitin-protein ligase XIAP"/>
    <property type="match status" value="1"/>
</dbReference>
<dbReference type="Proteomes" id="UP000076420">
    <property type="component" value="Unassembled WGS sequence"/>
</dbReference>
<evidence type="ECO:0000313" key="8">
    <source>
        <dbReference type="EnsemblMetazoa" id="BGLB000038-PC"/>
    </source>
</evidence>
<organism evidence="8 9">
    <name type="scientific">Biomphalaria glabrata</name>
    <name type="common">Bloodfluke planorb</name>
    <name type="synonym">Freshwater snail</name>
    <dbReference type="NCBI Taxonomy" id="6526"/>
    <lineage>
        <taxon>Eukaryota</taxon>
        <taxon>Metazoa</taxon>
        <taxon>Spiralia</taxon>
        <taxon>Lophotrochozoa</taxon>
        <taxon>Mollusca</taxon>
        <taxon>Gastropoda</taxon>
        <taxon>Heterobranchia</taxon>
        <taxon>Euthyneura</taxon>
        <taxon>Panpulmonata</taxon>
        <taxon>Hygrophila</taxon>
        <taxon>Lymnaeoidea</taxon>
        <taxon>Planorbidae</taxon>
        <taxon>Biomphalaria</taxon>
    </lineage>
</organism>
<name>A0A2C9JBC2_BIOGL</name>
<comment type="similarity">
    <text evidence="1">Belongs to the IAP family.</text>
</comment>
<dbReference type="InterPro" id="IPR050784">
    <property type="entry name" value="IAP"/>
</dbReference>
<keyword evidence="5" id="KW-0862">Zinc</keyword>
<proteinExistence type="inferred from homology"/>
<dbReference type="PANTHER" id="PTHR10044:SF179">
    <property type="entry name" value="BACULOVIRAL IAP REPEAT-CONTAINING PROTEIN 5"/>
    <property type="match status" value="1"/>
</dbReference>
<dbReference type="InterPro" id="IPR013083">
    <property type="entry name" value="Znf_RING/FYVE/PHD"/>
</dbReference>
<dbReference type="GO" id="GO:0051726">
    <property type="term" value="P:regulation of cell cycle"/>
    <property type="evidence" value="ECO:0007669"/>
    <property type="project" value="TreeGrafter"/>
</dbReference>
<dbReference type="GO" id="GO:0031398">
    <property type="term" value="P:positive regulation of protein ubiquitination"/>
    <property type="evidence" value="ECO:0007669"/>
    <property type="project" value="TreeGrafter"/>
</dbReference>
<evidence type="ECO:0000313" key="9">
    <source>
        <dbReference type="Proteomes" id="UP000076420"/>
    </source>
</evidence>
<dbReference type="FunFam" id="1.10.1170.10:FF:000002">
    <property type="entry name" value="Baculoviral IAP repeat containing 7"/>
    <property type="match status" value="1"/>
</dbReference>
<dbReference type="EnsemblMetazoa" id="BGLB000038-RE">
    <property type="protein sequence ID" value="BGLB000038-PE"/>
    <property type="gene ID" value="BGLB000038"/>
</dbReference>
<dbReference type="EnsemblMetazoa" id="BGLB000038-RC">
    <property type="protein sequence ID" value="BGLB000038-PC"/>
    <property type="gene ID" value="BGLB000038"/>
</dbReference>
<dbReference type="CDD" id="cd00022">
    <property type="entry name" value="BIR"/>
    <property type="match status" value="2"/>
</dbReference>
<keyword evidence="3" id="KW-0479">Metal-binding</keyword>
<dbReference type="SMART" id="SM00184">
    <property type="entry name" value="RING"/>
    <property type="match status" value="1"/>
</dbReference>
<keyword evidence="4 6" id="KW-0863">Zinc-finger</keyword>
<keyword evidence="2" id="KW-0053">Apoptosis</keyword>
<dbReference type="InterPro" id="IPR001841">
    <property type="entry name" value="Znf_RING"/>
</dbReference>
<accession>A0A2C9JBC2</accession>
<dbReference type="GO" id="GO:0005737">
    <property type="term" value="C:cytoplasm"/>
    <property type="evidence" value="ECO:0007669"/>
    <property type="project" value="TreeGrafter"/>
</dbReference>
<protein>
    <recommendedName>
        <fullName evidence="7">RING-type domain-containing protein</fullName>
    </recommendedName>
</protein>
<evidence type="ECO:0000256" key="6">
    <source>
        <dbReference type="PROSITE-ProRule" id="PRU00175"/>
    </source>
</evidence>
<gene>
    <name evidence="8" type="primary">106053648</name>
</gene>
<evidence type="ECO:0000256" key="1">
    <source>
        <dbReference type="ARBA" id="ARBA00006672"/>
    </source>
</evidence>
<evidence type="ECO:0000256" key="2">
    <source>
        <dbReference type="ARBA" id="ARBA00022703"/>
    </source>
</evidence>
<sequence length="671" mass="77104">MYLCIHHFIVDQSLVYHLDLWVSHKSSHNYWIRLRLIKIKRFNHTSSKCFNMTPSCKGRLVKEVKKFNPFSKCYRRNESQTEEIQNNGVEVSEVIRVTEANEVSRVTEANEVSRVNEDSTINVQELDALKNPERAESVHVFKDINVYENKSIEFLKSDQKLNGSDKKTHESLATFSLRDLFRFRQLKMKHHPFIYYNTVTHPASVRGLSWSVFANEIYRLSTFADYPQNSPKSASLLSAQGFVYIGNGVNDRVMCFYCGKEKENWRPEDVIQDVHRLLSPDCPQVLREMSNIVQALQSTFEDTINGLQINSSHHTENNLQANSSLSTENTLQINFSHPIENTLQINSSFPTENSNTIPSEQEQQEPFARSVQNLMVDSINTIATTSETRGNTDSVRRDLIPSLSPTYSDLGIITERPKSPEYAHKIKRLQTFASWPRYHHLTPDELVEAGFFSAGSGDCTRCFFCGGGLRNWEEEDDVWVEHARWFPRCYYLRHKMGQEFIDIVQDLHSQLDQITIDHIKQRLDPQSNFLNMDKEDGALRRDPAVNSVLLLGFQVKDVIEIAKMLKQEEDFLSAKSLIDKLETEGKQKEKSLIIPHSSDNTQTYIELMRTLQEENLQLREQMVCKLCLDKDVSVVFLPCGHLVSCVDCSCALVDCPVCRSRVTGIARAIIS</sequence>
<evidence type="ECO:0000256" key="3">
    <source>
        <dbReference type="ARBA" id="ARBA00022723"/>
    </source>
</evidence>
<dbReference type="KEGG" id="bgt:106053648"/>
<dbReference type="SUPFAM" id="SSF57924">
    <property type="entry name" value="Inhibitor of apoptosis (IAP) repeat"/>
    <property type="match status" value="2"/>
</dbReference>
<dbReference type="Pfam" id="PF00653">
    <property type="entry name" value="BIR"/>
    <property type="match status" value="2"/>
</dbReference>
<dbReference type="AlphaFoldDB" id="A0A2C9JBC2"/>
<dbReference type="OrthoDB" id="6115501at2759"/>